<comment type="caution">
    <text evidence="1">The sequence shown here is derived from an EMBL/GenBank/DDBJ whole genome shotgun (WGS) entry which is preliminary data.</text>
</comment>
<evidence type="ECO:0000313" key="2">
    <source>
        <dbReference type="Proteomes" id="UP001275315"/>
    </source>
</evidence>
<gene>
    <name evidence="1" type="ORF">RWD45_16995</name>
</gene>
<reference evidence="1 2" key="1">
    <citation type="submission" date="2023-10" db="EMBL/GenBank/DDBJ databases">
        <title>Virgibacillus soli CC-YMP-6 genome.</title>
        <authorList>
            <person name="Miliotis G."/>
            <person name="Sengupta P."/>
            <person name="Hameed A."/>
            <person name="Chuvochina M."/>
            <person name="Mcdonagh F."/>
            <person name="Simpson A.C."/>
            <person name="Singh N.K."/>
            <person name="Rekha P.D."/>
            <person name="Raman K."/>
            <person name="Hugenholtz P."/>
            <person name="Venkateswaran K."/>
        </authorList>
    </citation>
    <scope>NUCLEOTIDE SEQUENCE [LARGE SCALE GENOMIC DNA]</scope>
    <source>
        <strain evidence="1 2">CC-YMP-6</strain>
    </source>
</reference>
<accession>A0ABU5CVW2</accession>
<dbReference type="RefSeq" id="WP_320380821.1">
    <property type="nucleotide sequence ID" value="NZ_JAWDIQ010000003.1"/>
</dbReference>
<proteinExistence type="predicted"/>
<name>A0ABU5CVW2_9BACI</name>
<dbReference type="EMBL" id="JAWDIQ010000003">
    <property type="protein sequence ID" value="MDY0409964.1"/>
    <property type="molecule type" value="Genomic_DNA"/>
</dbReference>
<evidence type="ECO:0000313" key="1">
    <source>
        <dbReference type="EMBL" id="MDY0409964.1"/>
    </source>
</evidence>
<dbReference type="Proteomes" id="UP001275315">
    <property type="component" value="Unassembled WGS sequence"/>
</dbReference>
<sequence>MSDESIKKYGLSSVYARYKAESKVIRYSGVYCIEQDANGQLYKRTRISGKRFDIFPMKTAYIIYDTHDNWILATMMFEPIARGTSGGKAKAEQVARELQPDIRRFTYENPRYITRGGIVVTENVDVYKIG</sequence>
<keyword evidence="2" id="KW-1185">Reference proteome</keyword>
<protein>
    <submittedName>
        <fullName evidence="1">Uncharacterized protein</fullName>
    </submittedName>
</protein>
<organism evidence="1 2">
    <name type="scientific">Paracerasibacillus soli</name>
    <dbReference type="NCBI Taxonomy" id="480284"/>
    <lineage>
        <taxon>Bacteria</taxon>
        <taxon>Bacillati</taxon>
        <taxon>Bacillota</taxon>
        <taxon>Bacilli</taxon>
        <taxon>Bacillales</taxon>
        <taxon>Bacillaceae</taxon>
        <taxon>Paracerasibacillus</taxon>
    </lineage>
</organism>